<proteinExistence type="predicted"/>
<accession>A0A914BZV9</accession>
<evidence type="ECO:0000256" key="1">
    <source>
        <dbReference type="SAM" id="Phobius"/>
    </source>
</evidence>
<name>A0A914BZV9_9BILA</name>
<organism evidence="2 3">
    <name type="scientific">Acrobeloides nanus</name>
    <dbReference type="NCBI Taxonomy" id="290746"/>
    <lineage>
        <taxon>Eukaryota</taxon>
        <taxon>Metazoa</taxon>
        <taxon>Ecdysozoa</taxon>
        <taxon>Nematoda</taxon>
        <taxon>Chromadorea</taxon>
        <taxon>Rhabditida</taxon>
        <taxon>Tylenchina</taxon>
        <taxon>Cephalobomorpha</taxon>
        <taxon>Cephaloboidea</taxon>
        <taxon>Cephalobidae</taxon>
        <taxon>Acrobeloides</taxon>
    </lineage>
</organism>
<keyword evidence="1" id="KW-0812">Transmembrane</keyword>
<dbReference type="AlphaFoldDB" id="A0A914BZV9"/>
<evidence type="ECO:0000313" key="3">
    <source>
        <dbReference type="WBParaSite" id="ACRNAN_Path_1397.g5473.t1"/>
    </source>
</evidence>
<protein>
    <submittedName>
        <fullName evidence="3">Uncharacterized protein</fullName>
    </submittedName>
</protein>
<dbReference type="InterPro" id="IPR019429">
    <property type="entry name" value="7TM_GPCR_serpentine_rcpt_Sri"/>
</dbReference>
<evidence type="ECO:0000313" key="2">
    <source>
        <dbReference type="Proteomes" id="UP000887540"/>
    </source>
</evidence>
<keyword evidence="1" id="KW-0472">Membrane</keyword>
<dbReference type="WBParaSite" id="ACRNAN_Path_1397.g5473.t1">
    <property type="protein sequence ID" value="ACRNAN_Path_1397.g5473.t1"/>
    <property type="gene ID" value="ACRNAN_Path_1397.g5473"/>
</dbReference>
<keyword evidence="2" id="KW-1185">Reference proteome</keyword>
<reference evidence="3" key="1">
    <citation type="submission" date="2022-11" db="UniProtKB">
        <authorList>
            <consortium name="WormBaseParasite"/>
        </authorList>
    </citation>
    <scope>IDENTIFICATION</scope>
</reference>
<sequence>MLKKSSTMGIYKYYMMYTVVASYAFELISWVGKPTPLYPIPAIAVENFFKAFGPSAGYTWFSIHIATVAHYTLALSMAVFYRYVQIEELSIVG</sequence>
<keyword evidence="1" id="KW-1133">Transmembrane helix</keyword>
<feature type="transmembrane region" description="Helical" evidence="1">
    <location>
        <begin position="12"/>
        <end position="31"/>
    </location>
</feature>
<dbReference type="Pfam" id="PF10327">
    <property type="entry name" value="7TM_GPCR_Sri"/>
    <property type="match status" value="1"/>
</dbReference>
<dbReference type="Proteomes" id="UP000887540">
    <property type="component" value="Unplaced"/>
</dbReference>
<feature type="transmembrane region" description="Helical" evidence="1">
    <location>
        <begin position="58"/>
        <end position="81"/>
    </location>
</feature>